<reference evidence="2 3" key="1">
    <citation type="submission" date="2021-12" db="EMBL/GenBank/DDBJ databases">
        <title>Genome seq of P8.</title>
        <authorList>
            <person name="Seo T."/>
        </authorList>
    </citation>
    <scope>NUCLEOTIDE SEQUENCE [LARGE SCALE GENOMIC DNA]</scope>
    <source>
        <strain evidence="2 3">P8</strain>
    </source>
</reference>
<name>A0ABS8XVP2_9BURK</name>
<organism evidence="2 3">
    <name type="scientific">Pelomonas cellulosilytica</name>
    <dbReference type="NCBI Taxonomy" id="2906762"/>
    <lineage>
        <taxon>Bacteria</taxon>
        <taxon>Pseudomonadati</taxon>
        <taxon>Pseudomonadota</taxon>
        <taxon>Betaproteobacteria</taxon>
        <taxon>Burkholderiales</taxon>
        <taxon>Sphaerotilaceae</taxon>
        <taxon>Roseateles</taxon>
    </lineage>
</organism>
<dbReference type="EMBL" id="JAJTWU010000003">
    <property type="protein sequence ID" value="MCE4554789.1"/>
    <property type="molecule type" value="Genomic_DNA"/>
</dbReference>
<protein>
    <submittedName>
        <fullName evidence="2">Uncharacterized protein</fullName>
    </submittedName>
</protein>
<comment type="caution">
    <text evidence="2">The sequence shown here is derived from an EMBL/GenBank/DDBJ whole genome shotgun (WGS) entry which is preliminary data.</text>
</comment>
<evidence type="ECO:0000256" key="1">
    <source>
        <dbReference type="SAM" id="MobiDB-lite"/>
    </source>
</evidence>
<proteinExistence type="predicted"/>
<evidence type="ECO:0000313" key="2">
    <source>
        <dbReference type="EMBL" id="MCE4554789.1"/>
    </source>
</evidence>
<accession>A0ABS8XVP2</accession>
<feature type="compositionally biased region" description="Basic and acidic residues" evidence="1">
    <location>
        <begin position="8"/>
        <end position="35"/>
    </location>
</feature>
<feature type="region of interest" description="Disordered" evidence="1">
    <location>
        <begin position="1"/>
        <end position="60"/>
    </location>
</feature>
<gene>
    <name evidence="2" type="ORF">LXT13_10145</name>
</gene>
<evidence type="ECO:0000313" key="3">
    <source>
        <dbReference type="Proteomes" id="UP001200741"/>
    </source>
</evidence>
<dbReference type="RefSeq" id="WP_233371798.1">
    <property type="nucleotide sequence ID" value="NZ_JAJTWU010000003.1"/>
</dbReference>
<sequence>MATPNYSYEKRQRELAKKRKAEEKRQRKINGRPDDAAPAEPDADEPSAAPAEPGPSEPQT</sequence>
<keyword evidence="3" id="KW-1185">Reference proteome</keyword>
<dbReference type="Proteomes" id="UP001200741">
    <property type="component" value="Unassembled WGS sequence"/>
</dbReference>
<feature type="compositionally biased region" description="Low complexity" evidence="1">
    <location>
        <begin position="36"/>
        <end position="51"/>
    </location>
</feature>